<dbReference type="InterPro" id="IPR008936">
    <property type="entry name" value="Rho_GTPase_activation_prot"/>
</dbReference>
<protein>
    <submittedName>
        <fullName evidence="3">Rho GTPase-activating protein 6</fullName>
    </submittedName>
</protein>
<dbReference type="Pfam" id="PF00620">
    <property type="entry name" value="RhoGAP"/>
    <property type="match status" value="2"/>
</dbReference>
<gene>
    <name evidence="3" type="primary">ARHGAP6</name>
    <name evidence="3" type="ORF">OS493_025944</name>
</gene>
<comment type="caution">
    <text evidence="3">The sequence shown here is derived from an EMBL/GenBank/DDBJ whole genome shotgun (WGS) entry which is preliminary data.</text>
</comment>
<dbReference type="GO" id="GO:0007165">
    <property type="term" value="P:signal transduction"/>
    <property type="evidence" value="ECO:0007669"/>
    <property type="project" value="InterPro"/>
</dbReference>
<dbReference type="Proteomes" id="UP001163046">
    <property type="component" value="Unassembled WGS sequence"/>
</dbReference>
<evidence type="ECO:0000313" key="3">
    <source>
        <dbReference type="EMBL" id="KAJ7356193.1"/>
    </source>
</evidence>
<dbReference type="AlphaFoldDB" id="A0A9W9YKZ3"/>
<dbReference type="InterPro" id="IPR000198">
    <property type="entry name" value="RhoGAP_dom"/>
</dbReference>
<evidence type="ECO:0000313" key="4">
    <source>
        <dbReference type="Proteomes" id="UP001163046"/>
    </source>
</evidence>
<reference evidence="3" key="1">
    <citation type="submission" date="2023-01" db="EMBL/GenBank/DDBJ databases">
        <title>Genome assembly of the deep-sea coral Lophelia pertusa.</title>
        <authorList>
            <person name="Herrera S."/>
            <person name="Cordes E."/>
        </authorList>
    </citation>
    <scope>NUCLEOTIDE SEQUENCE</scope>
    <source>
        <strain evidence="3">USNM1676648</strain>
        <tissue evidence="3">Polyp</tissue>
    </source>
</reference>
<dbReference type="EMBL" id="MU827323">
    <property type="protein sequence ID" value="KAJ7356193.1"/>
    <property type="molecule type" value="Genomic_DNA"/>
</dbReference>
<name>A0A9W9YKZ3_9CNID</name>
<organism evidence="3 4">
    <name type="scientific">Desmophyllum pertusum</name>
    <dbReference type="NCBI Taxonomy" id="174260"/>
    <lineage>
        <taxon>Eukaryota</taxon>
        <taxon>Metazoa</taxon>
        <taxon>Cnidaria</taxon>
        <taxon>Anthozoa</taxon>
        <taxon>Hexacorallia</taxon>
        <taxon>Scleractinia</taxon>
        <taxon>Caryophylliina</taxon>
        <taxon>Caryophylliidae</taxon>
        <taxon>Desmophyllum</taxon>
    </lineage>
</organism>
<dbReference type="PROSITE" id="PS50238">
    <property type="entry name" value="RHOGAP"/>
    <property type="match status" value="1"/>
</dbReference>
<feature type="domain" description="Rho-GAP" evidence="2">
    <location>
        <begin position="1"/>
        <end position="162"/>
    </location>
</feature>
<keyword evidence="4" id="KW-1185">Reference proteome</keyword>
<evidence type="ECO:0000259" key="2">
    <source>
        <dbReference type="PROSITE" id="PS50238"/>
    </source>
</evidence>
<dbReference type="SMART" id="SM00324">
    <property type="entry name" value="RhoGAP"/>
    <property type="match status" value="1"/>
</dbReference>
<dbReference type="PANTHER" id="PTHR12635">
    <property type="entry name" value="RHO-GTPASE-ACTIVATING PROTEIN 6 FAMILY MEMBER"/>
    <property type="match status" value="1"/>
</dbReference>
<dbReference type="OrthoDB" id="10024839at2759"/>
<sequence>MDKQSALSPSLPQVPPIVLQAIEHLQSYGLHVLGIFRVGGSKKRMKQMREEKYFRDLPEPLLTRDLYSAFLETQTFDNPNMQITALRLLCCLLPIPNRDTLKVLLEFLAEVAQCAEDSIDDKGNEVKGQHHDFLVEDKARADERKEIIDVVQDMIEHHGQLFEISAEMHHDALLQLLDSEPEIVDYILRGSYCELTVQGKNCDGI</sequence>
<accession>A0A9W9YKZ3</accession>
<dbReference type="InterPro" id="IPR037863">
    <property type="entry name" value="RHOGAP6/36"/>
</dbReference>
<keyword evidence="1" id="KW-0343">GTPase activation</keyword>
<dbReference type="PANTHER" id="PTHR12635:SF7">
    <property type="entry name" value="RHO GTPASE ACTIVATING PROTEIN 6-RELATED"/>
    <property type="match status" value="1"/>
</dbReference>
<dbReference type="GO" id="GO:0005096">
    <property type="term" value="F:GTPase activator activity"/>
    <property type="evidence" value="ECO:0007669"/>
    <property type="project" value="UniProtKB-KW"/>
</dbReference>
<dbReference type="SUPFAM" id="SSF48350">
    <property type="entry name" value="GTPase activation domain, GAP"/>
    <property type="match status" value="1"/>
</dbReference>
<evidence type="ECO:0000256" key="1">
    <source>
        <dbReference type="ARBA" id="ARBA00022468"/>
    </source>
</evidence>
<proteinExistence type="predicted"/>
<dbReference type="Gene3D" id="1.10.555.10">
    <property type="entry name" value="Rho GTPase activation protein"/>
    <property type="match status" value="2"/>
</dbReference>